<name>A0A1H3HB64_9BACT</name>
<proteinExistence type="predicted"/>
<evidence type="ECO:0000313" key="2">
    <source>
        <dbReference type="Proteomes" id="UP000199266"/>
    </source>
</evidence>
<reference evidence="2" key="1">
    <citation type="submission" date="2016-10" db="EMBL/GenBank/DDBJ databases">
        <authorList>
            <person name="Varghese N."/>
            <person name="Submissions S."/>
        </authorList>
    </citation>
    <scope>NUCLEOTIDE SEQUENCE [LARGE SCALE GENOMIC DNA]</scope>
    <source>
        <strain evidence="2">DSM 13490</strain>
    </source>
</reference>
<dbReference type="EMBL" id="FNPD01000013">
    <property type="protein sequence ID" value="SDY12600.1"/>
    <property type="molecule type" value="Genomic_DNA"/>
</dbReference>
<evidence type="ECO:0000313" key="1">
    <source>
        <dbReference type="EMBL" id="SDY12600.1"/>
    </source>
</evidence>
<keyword evidence="2" id="KW-1185">Reference proteome</keyword>
<dbReference type="Proteomes" id="UP000199266">
    <property type="component" value="Unassembled WGS sequence"/>
</dbReference>
<organism evidence="1 2">
    <name type="scientific">Acetomicrobium thermoterrenum DSM 13490</name>
    <dbReference type="NCBI Taxonomy" id="1120987"/>
    <lineage>
        <taxon>Bacteria</taxon>
        <taxon>Thermotogati</taxon>
        <taxon>Synergistota</taxon>
        <taxon>Synergistia</taxon>
        <taxon>Synergistales</taxon>
        <taxon>Acetomicrobiaceae</taxon>
        <taxon>Acetomicrobium</taxon>
    </lineage>
</organism>
<protein>
    <submittedName>
        <fullName evidence="1">Uncharacterized protein</fullName>
    </submittedName>
</protein>
<dbReference type="AlphaFoldDB" id="A0A1H3HB64"/>
<gene>
    <name evidence="1" type="ORF">SAMN03080603_01854</name>
</gene>
<sequence>MLNSKKLLACLLMVMVVLTVYLGVELRRTKQNLTTLEKSYNTMIAMVPPAASWPEGISKEAVIDELAKRKELFPWQGVLGGTFGLYDKSRVWFVGPKWCLAYIEDGHIGGYILLRYHITPQGIEWQLLDSEEI</sequence>
<accession>A0A1H3HB64</accession>